<evidence type="ECO:0000313" key="7">
    <source>
        <dbReference type="Proteomes" id="UP000515563"/>
    </source>
</evidence>
<dbReference type="PANTHER" id="PTHR30168:SF0">
    <property type="entry name" value="INNER MEMBRANE PROTEIN"/>
    <property type="match status" value="1"/>
</dbReference>
<dbReference type="EMBL" id="CP043661">
    <property type="protein sequence ID" value="QNE20607.1"/>
    <property type="molecule type" value="Genomic_DNA"/>
</dbReference>
<comment type="subcellular location">
    <subcellularLocation>
        <location evidence="1">Membrane</location>
        <topology evidence="1">Single-pass membrane protein</topology>
    </subcellularLocation>
</comment>
<keyword evidence="3" id="KW-1133">Transmembrane helix</keyword>
<organism evidence="6 7">
    <name type="scientific">Kribbella qitaiheensis</name>
    <dbReference type="NCBI Taxonomy" id="1544730"/>
    <lineage>
        <taxon>Bacteria</taxon>
        <taxon>Bacillati</taxon>
        <taxon>Actinomycetota</taxon>
        <taxon>Actinomycetes</taxon>
        <taxon>Propionibacteriales</taxon>
        <taxon>Kribbellaceae</taxon>
        <taxon>Kribbella</taxon>
    </lineage>
</organism>
<evidence type="ECO:0000256" key="5">
    <source>
        <dbReference type="SAM" id="MobiDB-lite"/>
    </source>
</evidence>
<sequence>MPAYTPTSDPSYTPTYDPTSYESPTDGPSQPTTAPTTTEPTTTEPTVTRPTAPRTSTTPPVKRGPTDYEVVSRNKLYSSGAMASVGCKESRARQSTAAGATANYVQLRACLSRAWAPYVERAGGTFRVPNLQPFSGTVQSPCGSMSDTGPPFYCGDNDTIYMNLSQDVGYYNKFPESYNKVWARMWMLHQFAHEFGHHVQNLTGILKANHDMRYDAPSRAAELEMTRRLELQASCFSDVFIGANRRTYPITGQSYTQWAFLIGNTTDYGDDHGDAGNHKYWALRGYQTRNPAACNTFTATSGKVK</sequence>
<name>A0A7G6X2Z2_9ACTN</name>
<dbReference type="PANTHER" id="PTHR30168">
    <property type="entry name" value="PUTATIVE MEMBRANE PROTEIN YPFJ"/>
    <property type="match status" value="1"/>
</dbReference>
<proteinExistence type="predicted"/>
<keyword evidence="4" id="KW-0472">Membrane</keyword>
<dbReference type="InterPro" id="IPR007343">
    <property type="entry name" value="Uncharacterised_pept_Zn_put"/>
</dbReference>
<dbReference type="AlphaFoldDB" id="A0A7G6X2Z2"/>
<accession>A0A7G6X2Z2</accession>
<gene>
    <name evidence="6" type="ORF">F1D05_25230</name>
</gene>
<evidence type="ECO:0000256" key="1">
    <source>
        <dbReference type="ARBA" id="ARBA00004167"/>
    </source>
</evidence>
<evidence type="ECO:0008006" key="8">
    <source>
        <dbReference type="Google" id="ProtNLM"/>
    </source>
</evidence>
<dbReference type="Proteomes" id="UP000515563">
    <property type="component" value="Chromosome"/>
</dbReference>
<evidence type="ECO:0000313" key="6">
    <source>
        <dbReference type="EMBL" id="QNE20607.1"/>
    </source>
</evidence>
<evidence type="ECO:0000256" key="3">
    <source>
        <dbReference type="ARBA" id="ARBA00022989"/>
    </source>
</evidence>
<reference evidence="7" key="1">
    <citation type="submission" date="2019-09" db="EMBL/GenBank/DDBJ databases">
        <title>Antimicrobial potential of Antarctic Bacteria.</title>
        <authorList>
            <person name="Benaud N."/>
            <person name="Edwards R.J."/>
            <person name="Ferrari B.C."/>
        </authorList>
    </citation>
    <scope>NUCLEOTIDE SEQUENCE [LARGE SCALE GENOMIC DNA]</scope>
    <source>
        <strain evidence="7">SPB151</strain>
    </source>
</reference>
<keyword evidence="2" id="KW-0812">Transmembrane</keyword>
<evidence type="ECO:0000256" key="4">
    <source>
        <dbReference type="ARBA" id="ARBA00023136"/>
    </source>
</evidence>
<evidence type="ECO:0000256" key="2">
    <source>
        <dbReference type="ARBA" id="ARBA00022692"/>
    </source>
</evidence>
<feature type="region of interest" description="Disordered" evidence="5">
    <location>
        <begin position="1"/>
        <end position="68"/>
    </location>
</feature>
<protein>
    <recommendedName>
        <fullName evidence="8">Metalloprotease</fullName>
    </recommendedName>
</protein>
<keyword evidence="7" id="KW-1185">Reference proteome</keyword>
<dbReference type="GO" id="GO:0016020">
    <property type="term" value="C:membrane"/>
    <property type="evidence" value="ECO:0007669"/>
    <property type="project" value="UniProtKB-SubCell"/>
</dbReference>
<feature type="compositionally biased region" description="Low complexity" evidence="5">
    <location>
        <begin position="1"/>
        <end position="61"/>
    </location>
</feature>
<dbReference type="KEGG" id="kqi:F1D05_25230"/>
<reference evidence="6 7" key="2">
    <citation type="journal article" date="2020" name="Microbiol. Resour. Announc.">
        <title>Antarctic desert soil bacteria exhibit high novel natural product potential, evaluated through long-read genome sequencing and comparative genomics.</title>
        <authorList>
            <person name="Benaud N."/>
            <person name="Edwards R.J."/>
            <person name="Amos T.G."/>
            <person name="D'Agostino P.M."/>
            <person name="Gutierrez-Chavez C."/>
            <person name="Montgomery K."/>
            <person name="Nicetic I."/>
            <person name="Ferrari B.C."/>
        </authorList>
    </citation>
    <scope>NUCLEOTIDE SEQUENCE [LARGE SCALE GENOMIC DNA]</scope>
    <source>
        <strain evidence="6 7">SPB151</strain>
    </source>
</reference>
<dbReference type="Pfam" id="PF04228">
    <property type="entry name" value="Zn_peptidase"/>
    <property type="match status" value="1"/>
</dbReference>